<organism evidence="1 2">
    <name type="scientific">Nocardioides acrostichi</name>
    <dbReference type="NCBI Taxonomy" id="2784339"/>
    <lineage>
        <taxon>Bacteria</taxon>
        <taxon>Bacillati</taxon>
        <taxon>Actinomycetota</taxon>
        <taxon>Actinomycetes</taxon>
        <taxon>Propionibacteriales</taxon>
        <taxon>Nocardioidaceae</taxon>
        <taxon>Nocardioides</taxon>
    </lineage>
</organism>
<evidence type="ECO:0000313" key="2">
    <source>
        <dbReference type="Proteomes" id="UP000656804"/>
    </source>
</evidence>
<name>A0A930UWJ9_9ACTN</name>
<protein>
    <submittedName>
        <fullName evidence="1">Uncharacterized protein</fullName>
    </submittedName>
</protein>
<dbReference type="RefSeq" id="WP_194502680.1">
    <property type="nucleotide sequence ID" value="NZ_JADIVZ010000002.1"/>
</dbReference>
<accession>A0A930UWJ9</accession>
<gene>
    <name evidence="1" type="ORF">ISG29_07180</name>
</gene>
<dbReference type="AlphaFoldDB" id="A0A930UWJ9"/>
<proteinExistence type="predicted"/>
<reference evidence="1" key="1">
    <citation type="submission" date="2020-11" db="EMBL/GenBank/DDBJ databases">
        <title>Nocardioides sp. CBS4Y-1, whole genome shotgun sequence.</title>
        <authorList>
            <person name="Tuo L."/>
        </authorList>
    </citation>
    <scope>NUCLEOTIDE SEQUENCE</scope>
    <source>
        <strain evidence="1">CBS4Y-1</strain>
    </source>
</reference>
<comment type="caution">
    <text evidence="1">The sequence shown here is derived from an EMBL/GenBank/DDBJ whole genome shotgun (WGS) entry which is preliminary data.</text>
</comment>
<dbReference type="EMBL" id="JADIVZ010000002">
    <property type="protein sequence ID" value="MBF4161471.1"/>
    <property type="molecule type" value="Genomic_DNA"/>
</dbReference>
<evidence type="ECO:0000313" key="1">
    <source>
        <dbReference type="EMBL" id="MBF4161471.1"/>
    </source>
</evidence>
<sequence>MSTATGCITGWTLSAPDDWVTLPASFDDVTDTLLAEATTSDDAARYLREYVRATLPALASDDPLLVALWVPDPELGAPMAVLRAVHYRNADPDVYEQMVANAETDEGGSLLGVERTDGEVDAGRLLVMERQEAWANGTVEHQLHLGVFPEGTDEAVVLVFICTALHRIDELALIARDITDTMRLRIEEEAS</sequence>
<dbReference type="Proteomes" id="UP000656804">
    <property type="component" value="Unassembled WGS sequence"/>
</dbReference>
<keyword evidence="2" id="KW-1185">Reference proteome</keyword>